<comment type="caution">
    <text evidence="3">The sequence shown here is derived from an EMBL/GenBank/DDBJ whole genome shotgun (WGS) entry which is preliminary data.</text>
</comment>
<organism evidence="3 4">
    <name type="scientific">Heracleum sosnowskyi</name>
    <dbReference type="NCBI Taxonomy" id="360622"/>
    <lineage>
        <taxon>Eukaryota</taxon>
        <taxon>Viridiplantae</taxon>
        <taxon>Streptophyta</taxon>
        <taxon>Embryophyta</taxon>
        <taxon>Tracheophyta</taxon>
        <taxon>Spermatophyta</taxon>
        <taxon>Magnoliopsida</taxon>
        <taxon>eudicotyledons</taxon>
        <taxon>Gunneridae</taxon>
        <taxon>Pentapetalae</taxon>
        <taxon>asterids</taxon>
        <taxon>campanulids</taxon>
        <taxon>Apiales</taxon>
        <taxon>Apiaceae</taxon>
        <taxon>Apioideae</taxon>
        <taxon>apioid superclade</taxon>
        <taxon>Tordylieae</taxon>
        <taxon>Tordyliinae</taxon>
        <taxon>Heracleum</taxon>
    </lineage>
</organism>
<name>A0AAD8LXB8_9APIA</name>
<feature type="domain" description="DUF4283" evidence="2">
    <location>
        <begin position="297"/>
        <end position="375"/>
    </location>
</feature>
<reference evidence="3" key="2">
    <citation type="submission" date="2023-05" db="EMBL/GenBank/DDBJ databases">
        <authorList>
            <person name="Schelkunov M.I."/>
        </authorList>
    </citation>
    <scope>NUCLEOTIDE SEQUENCE</scope>
    <source>
        <strain evidence="3">Hsosn_3</strain>
        <tissue evidence="3">Leaf</tissue>
    </source>
</reference>
<dbReference type="InterPro" id="IPR040256">
    <property type="entry name" value="At4g02000-like"/>
</dbReference>
<protein>
    <recommendedName>
        <fullName evidence="2">DUF4283 domain-containing protein</fullName>
    </recommendedName>
</protein>
<feature type="compositionally biased region" description="Polar residues" evidence="1">
    <location>
        <begin position="557"/>
        <end position="577"/>
    </location>
</feature>
<dbReference type="InterPro" id="IPR025558">
    <property type="entry name" value="DUF4283"/>
</dbReference>
<gene>
    <name evidence="3" type="ORF">POM88_053941</name>
</gene>
<feature type="region of interest" description="Disordered" evidence="1">
    <location>
        <begin position="592"/>
        <end position="613"/>
    </location>
</feature>
<feature type="region of interest" description="Disordered" evidence="1">
    <location>
        <begin position="503"/>
        <end position="578"/>
    </location>
</feature>
<reference evidence="3" key="1">
    <citation type="submission" date="2023-02" db="EMBL/GenBank/DDBJ databases">
        <title>Genome of toxic invasive species Heracleum sosnowskyi carries increased number of genes despite the absence of recent whole-genome duplications.</title>
        <authorList>
            <person name="Schelkunov M."/>
            <person name="Shtratnikova V."/>
            <person name="Makarenko M."/>
            <person name="Klepikova A."/>
            <person name="Omelchenko D."/>
            <person name="Novikova G."/>
            <person name="Obukhova E."/>
            <person name="Bogdanov V."/>
            <person name="Penin A."/>
            <person name="Logacheva M."/>
        </authorList>
    </citation>
    <scope>NUCLEOTIDE SEQUENCE</scope>
    <source>
        <strain evidence="3">Hsosn_3</strain>
        <tissue evidence="3">Leaf</tissue>
    </source>
</reference>
<proteinExistence type="predicted"/>
<dbReference type="EMBL" id="JAUIZM010000023">
    <property type="protein sequence ID" value="KAK1351843.1"/>
    <property type="molecule type" value="Genomic_DNA"/>
</dbReference>
<keyword evidence="4" id="KW-1185">Reference proteome</keyword>
<dbReference type="AlphaFoldDB" id="A0AAD8LXB8"/>
<feature type="region of interest" description="Disordered" evidence="1">
    <location>
        <begin position="1"/>
        <end position="22"/>
    </location>
</feature>
<evidence type="ECO:0000259" key="2">
    <source>
        <dbReference type="Pfam" id="PF14111"/>
    </source>
</evidence>
<sequence>MGSQDSNADPSGVPVDQEGSALEFGVFGGSETPFAVVGDVLQEILRDEPLDEVLQHFEADPVGDLSCERNVSESDLGGSFGENQGLGVPSSSGGIPVEQLMDESSEEEFGHEDARARIERESVNRAAKAAFAVNRDDRNELISLRLKYQEMQRLLAKKGISLVDLEKEALNERVEFNSGIADATKFISGRDEFGLPVFTKASVSGVKDARNVFEDLSDSVHIALEGHNQDNVALRTPKNVSIEEIEGAGFAEPPKASWSQVVKKAPVPNNNLSFDYVPMPPGVKIVSPPDEVLRKGNEKLKSSIVGTFTRGAPPFSKVAAFAHSIWDNKGLIHISQKDPRTHIFKFNTVANMNSALSKGTWYLEKKPMLVHAWGSKAGEKSSMPLWVKFENIPDCYWTRDGLSFLGSVIGNPLSADDMTSKLEVLPFAKLCVDYKIGDELPTKIAVEVLDPITELKHIEEVKVSYPVKPLVCSACKSLGHIIGACPNVTRKWVRKDVPPVKDKETVEVTVDAPSEPNSASGPDAKQPDTVEDLETGQAPFPHNGDDPVISKGDHGWTTVQSKKSKLSPSRGLSSHPSLSAALKLPIYSALSKSLNTGKNKKVRRFEGTRSPSH</sequence>
<accession>A0AAD8LXB8</accession>
<dbReference type="Pfam" id="PF14111">
    <property type="entry name" value="DUF4283"/>
    <property type="match status" value="1"/>
</dbReference>
<dbReference type="PANTHER" id="PTHR31286">
    <property type="entry name" value="GLYCINE-RICH CELL WALL STRUCTURAL PROTEIN 1.8-LIKE"/>
    <property type="match status" value="1"/>
</dbReference>
<dbReference type="Proteomes" id="UP001237642">
    <property type="component" value="Unassembled WGS sequence"/>
</dbReference>
<evidence type="ECO:0000313" key="3">
    <source>
        <dbReference type="EMBL" id="KAK1351843.1"/>
    </source>
</evidence>
<evidence type="ECO:0000313" key="4">
    <source>
        <dbReference type="Proteomes" id="UP001237642"/>
    </source>
</evidence>
<evidence type="ECO:0000256" key="1">
    <source>
        <dbReference type="SAM" id="MobiDB-lite"/>
    </source>
</evidence>
<dbReference type="PANTHER" id="PTHR31286:SF180">
    <property type="entry name" value="OS10G0362600 PROTEIN"/>
    <property type="match status" value="1"/>
</dbReference>